<dbReference type="SUPFAM" id="SSF49899">
    <property type="entry name" value="Concanavalin A-like lectins/glucanases"/>
    <property type="match status" value="1"/>
</dbReference>
<keyword evidence="2" id="KW-1185">Reference proteome</keyword>
<name>A0ABV9FG60_9BACL</name>
<comment type="caution">
    <text evidence="1">The sequence shown here is derived from an EMBL/GenBank/DDBJ whole genome shotgun (WGS) entry which is preliminary data.</text>
</comment>
<dbReference type="Proteomes" id="UP001596028">
    <property type="component" value="Unassembled WGS sequence"/>
</dbReference>
<sequence>MRGSRAGMRTAAVLAMLLALVIGGEERAEAVVPEESTFFATAFVDEGSTYNTNSDGDLWPSAWSDDDYLYLANGDGWGWTPQGWSDIVFNRITGGHPDSGNLVGNRVSAGFGPVWNRSTCPDGSPRYNRKPTGLTSRGGTLWLAVQDLNRCPGAQFYGPAFNDAPNATILKSTDKGATWTWNAASPMFPNSVFTTIFFLDWGKDGVDNDPTSNWDDYIYAYGTDYNWRDSFNNAVPDPTKLYLARILATDNVQDLSKWQFWTGGLNGGPQSWSGYGDIAAKRPVLQDDRRIYPSVTSGFPSGHIRDMTPISQGSVTYNRALNRYIYLSWTEYTFEFYEAPAPWGPWKRFLSKDFGTYSSPWTTGKNGGYTTVMPSKYISADGTRMWFNANTFEGPVNNYRFSLRRLYVTLYDASLTPTNARSDTNNLAVTGEAKTPIAAASFHQGNPWALNDGVKNVNADDWNGESKAQSFWGYTWSRPYNMNKVVYTSGASFPDGGYFSSGLKIQVRQNFQWVDVTGLSVTPDYPYNGTAAPYKTFTFTFDDTWGDGVRMIGATGGTQKFTAISELEVYYANGFASAVTDPFDGPLDSAWTWSAPLAGPAYSFAGGNLRMTLPNSSAYDNWDFIDQSPRLMRADMGGGDWTIETRMNLASYTAGDNFHAGLAVRFGANNAFLWGNLQGNGLELSRSGYPALAAVTPYTSSAVSLRIRKVGTRYYADYKQNPGDAWIHAGSDNYPFAAPVSVGLMAKTWSAVPLTADFEYFTVRR</sequence>
<gene>
    <name evidence="1" type="ORF">ACFO3S_21915</name>
</gene>
<dbReference type="EMBL" id="JBHSEP010000020">
    <property type="protein sequence ID" value="MFC4600917.1"/>
    <property type="molecule type" value="Genomic_DNA"/>
</dbReference>
<dbReference type="Gene3D" id="2.60.120.200">
    <property type="match status" value="1"/>
</dbReference>
<dbReference type="InterPro" id="IPR013320">
    <property type="entry name" value="ConA-like_dom_sf"/>
</dbReference>
<protein>
    <recommendedName>
        <fullName evidence="3">DUF4185 domain-containing protein</fullName>
    </recommendedName>
</protein>
<proteinExistence type="predicted"/>
<dbReference type="RefSeq" id="WP_378100442.1">
    <property type="nucleotide sequence ID" value="NZ_JBHSEP010000020.1"/>
</dbReference>
<reference evidence="2" key="1">
    <citation type="journal article" date="2019" name="Int. J. Syst. Evol. Microbiol.">
        <title>The Global Catalogue of Microorganisms (GCM) 10K type strain sequencing project: providing services to taxonomists for standard genome sequencing and annotation.</title>
        <authorList>
            <consortium name="The Broad Institute Genomics Platform"/>
            <consortium name="The Broad Institute Genome Sequencing Center for Infectious Disease"/>
            <person name="Wu L."/>
            <person name="Ma J."/>
        </authorList>
    </citation>
    <scope>NUCLEOTIDE SEQUENCE [LARGE SCALE GENOMIC DNA]</scope>
    <source>
        <strain evidence="2">CCUG 49571</strain>
    </source>
</reference>
<evidence type="ECO:0000313" key="1">
    <source>
        <dbReference type="EMBL" id="MFC4600917.1"/>
    </source>
</evidence>
<accession>A0ABV9FG60</accession>
<evidence type="ECO:0008006" key="3">
    <source>
        <dbReference type="Google" id="ProtNLM"/>
    </source>
</evidence>
<organism evidence="1 2">
    <name type="scientific">Cohnella hongkongensis</name>
    <dbReference type="NCBI Taxonomy" id="178337"/>
    <lineage>
        <taxon>Bacteria</taxon>
        <taxon>Bacillati</taxon>
        <taxon>Bacillota</taxon>
        <taxon>Bacilli</taxon>
        <taxon>Bacillales</taxon>
        <taxon>Paenibacillaceae</taxon>
        <taxon>Cohnella</taxon>
    </lineage>
</organism>
<dbReference type="Gene3D" id="2.60.120.260">
    <property type="entry name" value="Galactose-binding domain-like"/>
    <property type="match status" value="1"/>
</dbReference>
<evidence type="ECO:0000313" key="2">
    <source>
        <dbReference type="Proteomes" id="UP001596028"/>
    </source>
</evidence>